<name>A0A0C2YMM0_9AGAM</name>
<sequence length="55" mass="6358">MWLHTPSYGIIVFPPTLRHRQGQTESKISNTYPFRRSSNSVHTNSITSHQFHSSC</sequence>
<proteinExistence type="predicted"/>
<dbReference type="InParanoid" id="A0A0C2YMM0"/>
<gene>
    <name evidence="2" type="ORF">SCLCIDRAFT_1224949</name>
</gene>
<dbReference type="HOGENOM" id="CLU_3033711_0_0_1"/>
<evidence type="ECO:0000313" key="3">
    <source>
        <dbReference type="Proteomes" id="UP000053989"/>
    </source>
</evidence>
<feature type="compositionally biased region" description="Polar residues" evidence="1">
    <location>
        <begin position="23"/>
        <end position="55"/>
    </location>
</feature>
<evidence type="ECO:0000256" key="1">
    <source>
        <dbReference type="SAM" id="MobiDB-lite"/>
    </source>
</evidence>
<accession>A0A0C2YMM0</accession>
<keyword evidence="3" id="KW-1185">Reference proteome</keyword>
<protein>
    <submittedName>
        <fullName evidence="2">Uncharacterized protein</fullName>
    </submittedName>
</protein>
<dbReference type="Proteomes" id="UP000053989">
    <property type="component" value="Unassembled WGS sequence"/>
</dbReference>
<dbReference type="AlphaFoldDB" id="A0A0C2YMM0"/>
<reference evidence="3" key="2">
    <citation type="submission" date="2015-01" db="EMBL/GenBank/DDBJ databases">
        <title>Evolutionary Origins and Diversification of the Mycorrhizal Mutualists.</title>
        <authorList>
            <consortium name="DOE Joint Genome Institute"/>
            <consortium name="Mycorrhizal Genomics Consortium"/>
            <person name="Kohler A."/>
            <person name="Kuo A."/>
            <person name="Nagy L.G."/>
            <person name="Floudas D."/>
            <person name="Copeland A."/>
            <person name="Barry K.W."/>
            <person name="Cichocki N."/>
            <person name="Veneault-Fourrey C."/>
            <person name="LaButti K."/>
            <person name="Lindquist E.A."/>
            <person name="Lipzen A."/>
            <person name="Lundell T."/>
            <person name="Morin E."/>
            <person name="Murat C."/>
            <person name="Riley R."/>
            <person name="Ohm R."/>
            <person name="Sun H."/>
            <person name="Tunlid A."/>
            <person name="Henrissat B."/>
            <person name="Grigoriev I.V."/>
            <person name="Hibbett D.S."/>
            <person name="Martin F."/>
        </authorList>
    </citation>
    <scope>NUCLEOTIDE SEQUENCE [LARGE SCALE GENOMIC DNA]</scope>
    <source>
        <strain evidence="3">Foug A</strain>
    </source>
</reference>
<organism evidence="2 3">
    <name type="scientific">Scleroderma citrinum Foug A</name>
    <dbReference type="NCBI Taxonomy" id="1036808"/>
    <lineage>
        <taxon>Eukaryota</taxon>
        <taxon>Fungi</taxon>
        <taxon>Dikarya</taxon>
        <taxon>Basidiomycota</taxon>
        <taxon>Agaricomycotina</taxon>
        <taxon>Agaricomycetes</taxon>
        <taxon>Agaricomycetidae</taxon>
        <taxon>Boletales</taxon>
        <taxon>Sclerodermatineae</taxon>
        <taxon>Sclerodermataceae</taxon>
        <taxon>Scleroderma</taxon>
    </lineage>
</organism>
<evidence type="ECO:0000313" key="2">
    <source>
        <dbReference type="EMBL" id="KIM50993.1"/>
    </source>
</evidence>
<dbReference type="EMBL" id="KN822299">
    <property type="protein sequence ID" value="KIM50993.1"/>
    <property type="molecule type" value="Genomic_DNA"/>
</dbReference>
<reference evidence="2 3" key="1">
    <citation type="submission" date="2014-04" db="EMBL/GenBank/DDBJ databases">
        <authorList>
            <consortium name="DOE Joint Genome Institute"/>
            <person name="Kuo A."/>
            <person name="Kohler A."/>
            <person name="Nagy L.G."/>
            <person name="Floudas D."/>
            <person name="Copeland A."/>
            <person name="Barry K.W."/>
            <person name="Cichocki N."/>
            <person name="Veneault-Fourrey C."/>
            <person name="LaButti K."/>
            <person name="Lindquist E.A."/>
            <person name="Lipzen A."/>
            <person name="Lundell T."/>
            <person name="Morin E."/>
            <person name="Murat C."/>
            <person name="Sun H."/>
            <person name="Tunlid A."/>
            <person name="Henrissat B."/>
            <person name="Grigoriev I.V."/>
            <person name="Hibbett D.S."/>
            <person name="Martin F."/>
            <person name="Nordberg H.P."/>
            <person name="Cantor M.N."/>
            <person name="Hua S.X."/>
        </authorList>
    </citation>
    <scope>NUCLEOTIDE SEQUENCE [LARGE SCALE GENOMIC DNA]</scope>
    <source>
        <strain evidence="2 3">Foug A</strain>
    </source>
</reference>
<feature type="region of interest" description="Disordered" evidence="1">
    <location>
        <begin position="20"/>
        <end position="55"/>
    </location>
</feature>